<accession>A0AAF1B114</accession>
<dbReference type="EMBL" id="CP093347">
    <property type="protein sequence ID" value="WOH00548.1"/>
    <property type="molecule type" value="Genomic_DNA"/>
</dbReference>
<dbReference type="AlphaFoldDB" id="A0AAF1B114"/>
<evidence type="ECO:0000313" key="3">
    <source>
        <dbReference type="Proteomes" id="UP000077755"/>
    </source>
</evidence>
<name>A0AAF1B114_DAUCS</name>
<protein>
    <submittedName>
        <fullName evidence="2">Uncharacterized protein</fullName>
    </submittedName>
</protein>
<gene>
    <name evidence="2" type="ORF">DCAR_0519914</name>
</gene>
<keyword evidence="3" id="KW-1185">Reference proteome</keyword>
<keyword evidence="1" id="KW-0175">Coiled coil</keyword>
<sequence length="78" mass="8733">MAEKCLCGNVVIQQTSWTQANPGRRFAACEPVCSRAQVIIPGLLRRINKLEEEKMELEAKLAKNALKKHGSCHLKEKS</sequence>
<evidence type="ECO:0000313" key="2">
    <source>
        <dbReference type="EMBL" id="WOH00548.1"/>
    </source>
</evidence>
<organism evidence="2 3">
    <name type="scientific">Daucus carota subsp. sativus</name>
    <name type="common">Carrot</name>
    <dbReference type="NCBI Taxonomy" id="79200"/>
    <lineage>
        <taxon>Eukaryota</taxon>
        <taxon>Viridiplantae</taxon>
        <taxon>Streptophyta</taxon>
        <taxon>Embryophyta</taxon>
        <taxon>Tracheophyta</taxon>
        <taxon>Spermatophyta</taxon>
        <taxon>Magnoliopsida</taxon>
        <taxon>eudicotyledons</taxon>
        <taxon>Gunneridae</taxon>
        <taxon>Pentapetalae</taxon>
        <taxon>asterids</taxon>
        <taxon>campanulids</taxon>
        <taxon>Apiales</taxon>
        <taxon>Apiaceae</taxon>
        <taxon>Apioideae</taxon>
        <taxon>Scandiceae</taxon>
        <taxon>Daucinae</taxon>
        <taxon>Daucus</taxon>
        <taxon>Daucus sect. Daucus</taxon>
    </lineage>
</organism>
<proteinExistence type="predicted"/>
<reference evidence="2" key="1">
    <citation type="journal article" date="2016" name="Nat. Genet.">
        <title>A high-quality carrot genome assembly provides new insights into carotenoid accumulation and asterid genome evolution.</title>
        <authorList>
            <person name="Iorizzo M."/>
            <person name="Ellison S."/>
            <person name="Senalik D."/>
            <person name="Zeng P."/>
            <person name="Satapoomin P."/>
            <person name="Huang J."/>
            <person name="Bowman M."/>
            <person name="Iovene M."/>
            <person name="Sanseverino W."/>
            <person name="Cavagnaro P."/>
            <person name="Yildiz M."/>
            <person name="Macko-Podgorni A."/>
            <person name="Moranska E."/>
            <person name="Grzebelus E."/>
            <person name="Grzebelus D."/>
            <person name="Ashrafi H."/>
            <person name="Zheng Z."/>
            <person name="Cheng S."/>
            <person name="Spooner D."/>
            <person name="Van Deynze A."/>
            <person name="Simon P."/>
        </authorList>
    </citation>
    <scope>NUCLEOTIDE SEQUENCE</scope>
    <source>
        <tissue evidence="2">Leaf</tissue>
    </source>
</reference>
<dbReference type="Proteomes" id="UP000077755">
    <property type="component" value="Chromosome 5"/>
</dbReference>
<reference evidence="2" key="2">
    <citation type="submission" date="2022-03" db="EMBL/GenBank/DDBJ databases">
        <title>Draft title - Genomic analysis of global carrot germplasm unveils the trajectory of domestication and the origin of high carotenoid orange carrot.</title>
        <authorList>
            <person name="Iorizzo M."/>
            <person name="Ellison S."/>
            <person name="Senalik D."/>
            <person name="Macko-Podgorni A."/>
            <person name="Grzebelus D."/>
            <person name="Bostan H."/>
            <person name="Rolling W."/>
            <person name="Curaba J."/>
            <person name="Simon P."/>
        </authorList>
    </citation>
    <scope>NUCLEOTIDE SEQUENCE</scope>
    <source>
        <tissue evidence="2">Leaf</tissue>
    </source>
</reference>
<feature type="coiled-coil region" evidence="1">
    <location>
        <begin position="40"/>
        <end position="67"/>
    </location>
</feature>
<evidence type="ECO:0000256" key="1">
    <source>
        <dbReference type="SAM" id="Coils"/>
    </source>
</evidence>